<comment type="similarity">
    <text evidence="8">Belongs to the G-protein coupled receptor 1 family.</text>
</comment>
<protein>
    <recommendedName>
        <fullName evidence="11">G-protein coupled receptors family 1 profile domain-containing protein</fullName>
    </recommendedName>
</protein>
<keyword evidence="3 10" id="KW-1133">Transmembrane helix</keyword>
<keyword evidence="4 8" id="KW-0297">G-protein coupled receptor</keyword>
<comment type="subcellular location">
    <subcellularLocation>
        <location evidence="1">Membrane</location>
        <topology evidence="1">Multi-pass membrane protein</topology>
    </subcellularLocation>
</comment>
<evidence type="ECO:0000313" key="13">
    <source>
        <dbReference type="Proteomes" id="UP001347796"/>
    </source>
</evidence>
<reference evidence="12 13" key="1">
    <citation type="submission" date="2024-01" db="EMBL/GenBank/DDBJ databases">
        <title>The genome of the rayed Mediterranean limpet Patella caerulea (Linnaeus, 1758).</title>
        <authorList>
            <person name="Anh-Thu Weber A."/>
            <person name="Halstead-Nussloch G."/>
        </authorList>
    </citation>
    <scope>NUCLEOTIDE SEQUENCE [LARGE SCALE GENOMIC DNA]</scope>
    <source>
        <strain evidence="12">AATW-2023a</strain>
        <tissue evidence="12">Whole specimen</tissue>
    </source>
</reference>
<keyword evidence="5 10" id="KW-0472">Membrane</keyword>
<feature type="compositionally biased region" description="Polar residues" evidence="9">
    <location>
        <begin position="362"/>
        <end position="389"/>
    </location>
</feature>
<keyword evidence="13" id="KW-1185">Reference proteome</keyword>
<evidence type="ECO:0000256" key="10">
    <source>
        <dbReference type="SAM" id="Phobius"/>
    </source>
</evidence>
<evidence type="ECO:0000256" key="4">
    <source>
        <dbReference type="ARBA" id="ARBA00023040"/>
    </source>
</evidence>
<dbReference type="PANTHER" id="PTHR24243">
    <property type="entry name" value="G-PROTEIN COUPLED RECEPTOR"/>
    <property type="match status" value="1"/>
</dbReference>
<organism evidence="12 13">
    <name type="scientific">Patella caerulea</name>
    <name type="common">Rayed Mediterranean limpet</name>
    <dbReference type="NCBI Taxonomy" id="87958"/>
    <lineage>
        <taxon>Eukaryota</taxon>
        <taxon>Metazoa</taxon>
        <taxon>Spiralia</taxon>
        <taxon>Lophotrochozoa</taxon>
        <taxon>Mollusca</taxon>
        <taxon>Gastropoda</taxon>
        <taxon>Patellogastropoda</taxon>
        <taxon>Patelloidea</taxon>
        <taxon>Patellidae</taxon>
        <taxon>Patella</taxon>
    </lineage>
</organism>
<dbReference type="InterPro" id="IPR017452">
    <property type="entry name" value="GPCR_Rhodpsn_7TM"/>
</dbReference>
<evidence type="ECO:0000259" key="11">
    <source>
        <dbReference type="PROSITE" id="PS50262"/>
    </source>
</evidence>
<feature type="transmembrane region" description="Helical" evidence="10">
    <location>
        <begin position="171"/>
        <end position="190"/>
    </location>
</feature>
<name>A0AAN8JQS8_PATCE</name>
<accession>A0AAN8JQS8</accession>
<dbReference type="PRINTS" id="PR00237">
    <property type="entry name" value="GPCRRHODOPSN"/>
</dbReference>
<evidence type="ECO:0000256" key="9">
    <source>
        <dbReference type="SAM" id="MobiDB-lite"/>
    </source>
</evidence>
<dbReference type="PROSITE" id="PS50262">
    <property type="entry name" value="G_PROTEIN_RECEP_F1_2"/>
    <property type="match status" value="1"/>
</dbReference>
<dbReference type="PANTHER" id="PTHR24243:SF230">
    <property type="entry name" value="G-PROTEIN COUPLED RECEPTORS FAMILY 1 PROFILE DOMAIN-CONTAINING PROTEIN"/>
    <property type="match status" value="1"/>
</dbReference>
<feature type="domain" description="G-protein coupled receptors family 1 profile" evidence="11">
    <location>
        <begin position="72"/>
        <end position="339"/>
    </location>
</feature>
<feature type="transmembrane region" description="Helical" evidence="10">
    <location>
        <begin position="92"/>
        <end position="114"/>
    </location>
</feature>
<dbReference type="GO" id="GO:0005886">
    <property type="term" value="C:plasma membrane"/>
    <property type="evidence" value="ECO:0007669"/>
    <property type="project" value="TreeGrafter"/>
</dbReference>
<evidence type="ECO:0000313" key="12">
    <source>
        <dbReference type="EMBL" id="KAK6183032.1"/>
    </source>
</evidence>
<sequence length="395" mass="44885">MATTELYNLEQTFTAIWNNGTGREIMEQPVTAIWNNDTSPEIKLMEDYLEYKISWKIFQVYVPICTFFGICGNTMSFLVLMFSNLRHTSTCIYMATISCLDTVILSVVLCYHVNRYPGVNVFHSWTCSVITFLFYFSIHFDTLLLLAMTAERYIVVRFPLKAASITRKKTLMIIAGIGTFSLALNLHIFFTRGMNEVDGRSFCGYTGEMEKYFVTKVYPWIDSTIYCFIPMSSLFILNILIISNIRKAGKIQKKMVANGNGVSTGRGNGENKGQKQVTLMLVLVSVAFLLLAGPIAILIITQRYLWIPKTPYDRALNWLAHSFTDNLMYTNHAINFVLYLVSGQRFRGEVKRVFCGRGRKYTASSSTQRPTDQSFVTETSSQLSQSNVPVSIPLE</sequence>
<comment type="caution">
    <text evidence="12">The sequence shown here is derived from an EMBL/GenBank/DDBJ whole genome shotgun (WGS) entry which is preliminary data.</text>
</comment>
<dbReference type="CDD" id="cd14978">
    <property type="entry name" value="7tmA_FMRFamide_R-like"/>
    <property type="match status" value="1"/>
</dbReference>
<evidence type="ECO:0000256" key="8">
    <source>
        <dbReference type="RuleBase" id="RU000688"/>
    </source>
</evidence>
<feature type="transmembrane region" description="Helical" evidence="10">
    <location>
        <begin position="223"/>
        <end position="245"/>
    </location>
</feature>
<dbReference type="EMBL" id="JAZGQO010000007">
    <property type="protein sequence ID" value="KAK6183032.1"/>
    <property type="molecule type" value="Genomic_DNA"/>
</dbReference>
<evidence type="ECO:0000256" key="1">
    <source>
        <dbReference type="ARBA" id="ARBA00004141"/>
    </source>
</evidence>
<keyword evidence="2 8" id="KW-0812">Transmembrane</keyword>
<feature type="transmembrane region" description="Helical" evidence="10">
    <location>
        <begin position="129"/>
        <end position="150"/>
    </location>
</feature>
<dbReference type="Proteomes" id="UP001347796">
    <property type="component" value="Unassembled WGS sequence"/>
</dbReference>
<feature type="transmembrane region" description="Helical" evidence="10">
    <location>
        <begin position="60"/>
        <end position="80"/>
    </location>
</feature>
<evidence type="ECO:0000256" key="7">
    <source>
        <dbReference type="ARBA" id="ARBA00023224"/>
    </source>
</evidence>
<dbReference type="AlphaFoldDB" id="A0AAN8JQS8"/>
<evidence type="ECO:0000256" key="3">
    <source>
        <dbReference type="ARBA" id="ARBA00022989"/>
    </source>
</evidence>
<evidence type="ECO:0000256" key="2">
    <source>
        <dbReference type="ARBA" id="ARBA00022692"/>
    </source>
</evidence>
<dbReference type="PROSITE" id="PS00237">
    <property type="entry name" value="G_PROTEIN_RECEP_F1_1"/>
    <property type="match status" value="1"/>
</dbReference>
<feature type="transmembrane region" description="Helical" evidence="10">
    <location>
        <begin position="279"/>
        <end position="306"/>
    </location>
</feature>
<gene>
    <name evidence="12" type="ORF">SNE40_010586</name>
</gene>
<dbReference type="Pfam" id="PF00001">
    <property type="entry name" value="7tm_1"/>
    <property type="match status" value="1"/>
</dbReference>
<evidence type="ECO:0000256" key="6">
    <source>
        <dbReference type="ARBA" id="ARBA00023170"/>
    </source>
</evidence>
<feature type="region of interest" description="Disordered" evidence="9">
    <location>
        <begin position="362"/>
        <end position="395"/>
    </location>
</feature>
<dbReference type="SUPFAM" id="SSF81321">
    <property type="entry name" value="Family A G protein-coupled receptor-like"/>
    <property type="match status" value="1"/>
</dbReference>
<evidence type="ECO:0000256" key="5">
    <source>
        <dbReference type="ARBA" id="ARBA00023136"/>
    </source>
</evidence>
<keyword evidence="7 8" id="KW-0807">Transducer</keyword>
<dbReference type="InterPro" id="IPR000276">
    <property type="entry name" value="GPCR_Rhodpsn"/>
</dbReference>
<dbReference type="Gene3D" id="1.20.1070.10">
    <property type="entry name" value="Rhodopsin 7-helix transmembrane proteins"/>
    <property type="match status" value="1"/>
</dbReference>
<proteinExistence type="inferred from homology"/>
<keyword evidence="6 8" id="KW-0675">Receptor</keyword>
<dbReference type="GO" id="GO:0004930">
    <property type="term" value="F:G protein-coupled receptor activity"/>
    <property type="evidence" value="ECO:0007669"/>
    <property type="project" value="UniProtKB-KW"/>
</dbReference>